<comment type="caution">
    <text evidence="2">The sequence shown here is derived from an EMBL/GenBank/DDBJ whole genome shotgun (WGS) entry which is preliminary data.</text>
</comment>
<dbReference type="InterPro" id="IPR007374">
    <property type="entry name" value="ASCH_domain"/>
</dbReference>
<dbReference type="EMBL" id="LCRX01000001">
    <property type="protein sequence ID" value="KKW43047.1"/>
    <property type="molecule type" value="Genomic_DNA"/>
</dbReference>
<dbReference type="InterPro" id="IPR015947">
    <property type="entry name" value="PUA-like_sf"/>
</dbReference>
<dbReference type="PANTHER" id="PTHR34204">
    <property type="entry name" value="RNA-BINDING ASCH DOMAIN PROTEIN"/>
    <property type="match status" value="1"/>
</dbReference>
<evidence type="ECO:0000313" key="2">
    <source>
        <dbReference type="EMBL" id="KKW43047.1"/>
    </source>
</evidence>
<dbReference type="STRING" id="1619044.UY92_C0001G0061"/>
<dbReference type="Pfam" id="PF04266">
    <property type="entry name" value="ASCH"/>
    <property type="match status" value="1"/>
</dbReference>
<evidence type="ECO:0000259" key="1">
    <source>
        <dbReference type="Pfam" id="PF04266"/>
    </source>
</evidence>
<dbReference type="Gene3D" id="2.30.130.30">
    <property type="entry name" value="Hypothetical protein"/>
    <property type="match status" value="1"/>
</dbReference>
<dbReference type="PANTHER" id="PTHR34204:SF2">
    <property type="entry name" value="RNA-BINDING ASCH DOMAIN PROTEIN"/>
    <property type="match status" value="1"/>
</dbReference>
<dbReference type="Proteomes" id="UP000033870">
    <property type="component" value="Unassembled WGS sequence"/>
</dbReference>
<sequence length="82" mass="9516">MNKGKFADMQLGDTAVINDVVEVEIVRTRTYDSFRDMIQNEGIEKVIPGAHSLEDAINVYYKFYTREQEKKYGVRAIEIKLI</sequence>
<gene>
    <name evidence="2" type="ORF">UY92_C0001G0061</name>
</gene>
<name>A0A0G2ANX3_9BACT</name>
<dbReference type="SUPFAM" id="SSF88697">
    <property type="entry name" value="PUA domain-like"/>
    <property type="match status" value="1"/>
</dbReference>
<protein>
    <recommendedName>
        <fullName evidence="1">ASCH domain-containing protein</fullName>
    </recommendedName>
</protein>
<proteinExistence type="predicted"/>
<reference evidence="2 3" key="1">
    <citation type="journal article" date="2015" name="Nature">
        <title>rRNA introns, odd ribosomes, and small enigmatic genomes across a large radiation of phyla.</title>
        <authorList>
            <person name="Brown C.T."/>
            <person name="Hug L.A."/>
            <person name="Thomas B.C."/>
            <person name="Sharon I."/>
            <person name="Castelle C.J."/>
            <person name="Singh A."/>
            <person name="Wilkins M.J."/>
            <person name="Williams K.H."/>
            <person name="Banfield J.F."/>
        </authorList>
    </citation>
    <scope>NUCLEOTIDE SEQUENCE [LARGE SCALE GENOMIC DNA]</scope>
</reference>
<evidence type="ECO:0000313" key="3">
    <source>
        <dbReference type="Proteomes" id="UP000033870"/>
    </source>
</evidence>
<organism evidence="2 3">
    <name type="scientific">Candidatus Magasanikbacteria bacterium GW2011_GWA2_56_11</name>
    <dbReference type="NCBI Taxonomy" id="1619044"/>
    <lineage>
        <taxon>Bacteria</taxon>
        <taxon>Candidatus Magasanikiibacteriota</taxon>
    </lineage>
</organism>
<dbReference type="AlphaFoldDB" id="A0A0G2ANX3"/>
<feature type="domain" description="ASCH" evidence="1">
    <location>
        <begin position="12"/>
        <end position="81"/>
    </location>
</feature>
<accession>A0A0G2ANX3</accession>